<dbReference type="GO" id="GO:0005783">
    <property type="term" value="C:endoplasmic reticulum"/>
    <property type="evidence" value="ECO:0007669"/>
    <property type="project" value="UniProtKB-SubCell"/>
</dbReference>
<dbReference type="FunFam" id="2.40.50.90:FF:000015">
    <property type="entry name" value="Ribonuclease"/>
    <property type="match status" value="1"/>
</dbReference>
<feature type="region of interest" description="Disordered" evidence="12">
    <location>
        <begin position="142"/>
        <end position="164"/>
    </location>
</feature>
<dbReference type="EnsemblPlants" id="KQK13720">
    <property type="protein sequence ID" value="KQK13720"/>
    <property type="gene ID" value="BRADI_1g12050v3"/>
</dbReference>
<dbReference type="GO" id="GO:0004518">
    <property type="term" value="F:nuclease activity"/>
    <property type="evidence" value="ECO:0000318"/>
    <property type="project" value="GO_Central"/>
</dbReference>
<dbReference type="SMART" id="SM00333">
    <property type="entry name" value="TUDOR"/>
    <property type="match status" value="1"/>
</dbReference>
<dbReference type="GO" id="GO:0009651">
    <property type="term" value="P:response to salt stress"/>
    <property type="evidence" value="ECO:0007669"/>
    <property type="project" value="UniProtKB-ARBA"/>
</dbReference>
<dbReference type="eggNOG" id="KOG2039">
    <property type="taxonomic scope" value="Eukaryota"/>
</dbReference>
<evidence type="ECO:0000256" key="5">
    <source>
        <dbReference type="ARBA" id="ARBA00022553"/>
    </source>
</evidence>
<dbReference type="GO" id="GO:0005635">
    <property type="term" value="C:nuclear envelope"/>
    <property type="evidence" value="ECO:0007669"/>
    <property type="project" value="UniProtKB-ARBA"/>
</dbReference>
<comment type="function">
    <text evidence="11">Cytoprotective ribonuclease (RNase) required for resistance to abiotic stresses, acting as a positive regulator of mRNA decapping during stress.</text>
</comment>
<feature type="region of interest" description="Disordered" evidence="12">
    <location>
        <begin position="967"/>
        <end position="987"/>
    </location>
</feature>
<dbReference type="InterPro" id="IPR035437">
    <property type="entry name" value="SNase_OB-fold_sf"/>
</dbReference>
<evidence type="ECO:0000256" key="6">
    <source>
        <dbReference type="ARBA" id="ARBA00022722"/>
    </source>
</evidence>
<keyword evidence="4 11" id="KW-0963">Cytoplasm</keyword>
<dbReference type="GO" id="GO:0000932">
    <property type="term" value="C:P-body"/>
    <property type="evidence" value="ECO:0007669"/>
    <property type="project" value="UniProtKB-ARBA"/>
</dbReference>
<evidence type="ECO:0000256" key="3">
    <source>
        <dbReference type="ARBA" id="ARBA00004556"/>
    </source>
</evidence>
<sequence length="987" mass="108374">MASNTGASGWLRGKVKAVTSGDCLLIMGSTKAEIPPEKSITLSYLMAPRLARRSGVDEPFAWQSREFLRELCVGKEVTFRVDYTAPNIGREFGTVYLGDKNVAYSVVSAGWARVKEQVPKGGEQSPYLAELQRLEEVAKQQGLGRWSKEPGAAEESIRDLPPSAIGESSGFDAKGFAVANKGKSLEAIVEQVRDGSTIRVYLLPSFQFVQIYVAGVQAPSMGRRPPNPTVVTEAEGTADATNGDDSGETPAPLTTAQRLAASAVSTEIPPDRFGREAKHFTETRVLSRDVRIVVEGTDSFNNIIGSVYYPDGDTAKDLSLELVENGLAKYVEWSANMLDVEVKIKLKSAELKAKNEQLRIWTGFKPPVTNSKPIHDQKFTGKVVEVVSGDCIIVADDAAPHGSPSAERRVNLSSIRAPKLGNPRKEEKPANFARESKEFLRTRLIGKQVTVEMEYSRRISTMDGQNVLSSSNAADTRVLDYGSVFVGSPSLASGDDTSSITSPGNQPRINVAELLLSRGFAEISKHRDYEERSHYFDALLAAHSRAEKAKKGLHSGKLSPVMHITDLTIVSSKKAKDFLPFLQRNKRHTAIIEYVFSGHRFKLTIPKETCSIAFSLSGVRCPGKDEPYSSEAIALMRRMILQRDVEIEVEAVDRTGTFIGSLWESRTNMSSVLLEAGLAKLNSFNLDRIPDAHVLTRAEQSAKQQKLKIWENYVEGEEVSNGSASESKQKEILKVVVTEVLGGGKFYAQTVGDQRVSSIQQQLASLKLKDAPVIGAFNPVKGEIVLAQFSLDNSWNRAMIVNGPRGAVESVDDKFEVFYIDYGNQEVVPYSRIRPADPSVSSSPALAQLCSLAFIKVPGLEDDYGQEAAEYLSECLLSSSKQYRAMIEERDTSGGKSKGQGTGPILIVTLVDGEAESSINAAMLEEGLARLERSKRWDTKERKTALNNLEQFQEKAKKERLRLWQYGDVESDEEEQAPGARKPGGRR</sequence>
<dbReference type="HOGENOM" id="CLU_005966_2_0_1"/>
<evidence type="ECO:0000256" key="4">
    <source>
        <dbReference type="ARBA" id="ARBA00022490"/>
    </source>
</evidence>
<evidence type="ECO:0000256" key="10">
    <source>
        <dbReference type="ARBA" id="ARBA00022990"/>
    </source>
</evidence>
<dbReference type="GO" id="GO:0010372">
    <property type="term" value="P:positive regulation of gibberellin biosynthetic process"/>
    <property type="evidence" value="ECO:0007669"/>
    <property type="project" value="UniProtKB-ARBA"/>
</dbReference>
<dbReference type="Pfam" id="PF00565">
    <property type="entry name" value="SNase"/>
    <property type="match status" value="5"/>
</dbReference>
<dbReference type="GO" id="GO:0034605">
    <property type="term" value="P:cellular response to heat"/>
    <property type="evidence" value="ECO:0007669"/>
    <property type="project" value="UniProtKB-ARBA"/>
</dbReference>
<dbReference type="GO" id="GO:0003723">
    <property type="term" value="F:RNA binding"/>
    <property type="evidence" value="ECO:0000318"/>
    <property type="project" value="GO_Central"/>
</dbReference>
<dbReference type="GO" id="GO:0031332">
    <property type="term" value="C:RNAi effector complex"/>
    <property type="evidence" value="ECO:0007669"/>
    <property type="project" value="InterPro"/>
</dbReference>
<name>I1GPF5_BRADI</name>
<evidence type="ECO:0000313" key="16">
    <source>
        <dbReference type="EnsemblPlants" id="KQK13720"/>
    </source>
</evidence>
<reference evidence="15 16" key="1">
    <citation type="journal article" date="2010" name="Nature">
        <title>Genome sequencing and analysis of the model grass Brachypodium distachyon.</title>
        <authorList>
            <consortium name="International Brachypodium Initiative"/>
        </authorList>
    </citation>
    <scope>NUCLEOTIDE SEQUENCE [LARGE SCALE GENOMIC DNA]</scope>
    <source>
        <strain evidence="15">Bd21</strain>
        <strain evidence="16">cv. Bd21</strain>
    </source>
</reference>
<dbReference type="PANTHER" id="PTHR12302:SF2">
    <property type="entry name" value="STAPHYLOCOCCAL NUCLEASE DOMAIN-CONTAINING PROTEIN 1"/>
    <property type="match status" value="1"/>
</dbReference>
<reference evidence="16" key="3">
    <citation type="submission" date="2018-08" db="UniProtKB">
        <authorList>
            <consortium name="EnsemblPlants"/>
        </authorList>
    </citation>
    <scope>IDENTIFICATION</scope>
    <source>
        <strain evidence="16">cv. Bd21</strain>
    </source>
</reference>
<organism evidence="15">
    <name type="scientific">Brachypodium distachyon</name>
    <name type="common">Purple false brome</name>
    <name type="synonym">Trachynia distachya</name>
    <dbReference type="NCBI Taxonomy" id="15368"/>
    <lineage>
        <taxon>Eukaryota</taxon>
        <taxon>Viridiplantae</taxon>
        <taxon>Streptophyta</taxon>
        <taxon>Embryophyta</taxon>
        <taxon>Tracheophyta</taxon>
        <taxon>Spermatophyta</taxon>
        <taxon>Magnoliopsida</taxon>
        <taxon>Liliopsida</taxon>
        <taxon>Poales</taxon>
        <taxon>Poaceae</taxon>
        <taxon>BOP clade</taxon>
        <taxon>Pooideae</taxon>
        <taxon>Stipodae</taxon>
        <taxon>Brachypodieae</taxon>
        <taxon>Brachypodium</taxon>
    </lineage>
</organism>
<dbReference type="Gramene" id="KQK13720">
    <property type="protein sequence ID" value="KQK13720"/>
    <property type="gene ID" value="BRADI_1g12050v3"/>
</dbReference>
<gene>
    <name evidence="16" type="primary">LOC100832402</name>
    <name evidence="15" type="ORF">BRADI_1g12050v3</name>
</gene>
<keyword evidence="9" id="KW-0256">Endoplasmic reticulum</keyword>
<dbReference type="EMBL" id="CM000880">
    <property type="protein sequence ID" value="KQK13720.1"/>
    <property type="molecule type" value="Genomic_DNA"/>
</dbReference>
<feature type="domain" description="TNase-like" evidence="14">
    <location>
        <begin position="377"/>
        <end position="556"/>
    </location>
</feature>
<dbReference type="GO" id="GO:0016787">
    <property type="term" value="F:hydrolase activity"/>
    <property type="evidence" value="ECO:0007669"/>
    <property type="project" value="UniProtKB-KW"/>
</dbReference>
<dbReference type="GO" id="GO:0003729">
    <property type="term" value="F:mRNA binding"/>
    <property type="evidence" value="ECO:0007669"/>
    <property type="project" value="UniProtKB-ARBA"/>
</dbReference>
<feature type="domain" description="TNase-like" evidence="14">
    <location>
        <begin position="9"/>
        <end position="148"/>
    </location>
</feature>
<keyword evidence="5" id="KW-0597">Phosphoprotein</keyword>
<evidence type="ECO:0000256" key="7">
    <source>
        <dbReference type="ARBA" id="ARBA00022737"/>
    </source>
</evidence>
<dbReference type="PANTHER" id="PTHR12302">
    <property type="entry name" value="EBNA2 BINDING PROTEIN P100"/>
    <property type="match status" value="1"/>
</dbReference>
<evidence type="ECO:0000256" key="11">
    <source>
        <dbReference type="PIRNR" id="PIRNR017179"/>
    </source>
</evidence>
<evidence type="ECO:0000256" key="12">
    <source>
        <dbReference type="SAM" id="MobiDB-lite"/>
    </source>
</evidence>
<evidence type="ECO:0000256" key="1">
    <source>
        <dbReference type="ARBA" id="ARBA00004240"/>
    </source>
</evidence>
<evidence type="ECO:0000256" key="8">
    <source>
        <dbReference type="ARBA" id="ARBA00022801"/>
    </source>
</evidence>
<dbReference type="GeneID" id="100832402"/>
<evidence type="ECO:0000256" key="2">
    <source>
        <dbReference type="ARBA" id="ARBA00004463"/>
    </source>
</evidence>
<keyword evidence="17" id="KW-1185">Reference proteome</keyword>
<dbReference type="Gene3D" id="2.40.50.90">
    <property type="match status" value="5"/>
</dbReference>
<dbReference type="GO" id="GO:0006397">
    <property type="term" value="P:mRNA processing"/>
    <property type="evidence" value="ECO:0007669"/>
    <property type="project" value="UniProtKB-ARBA"/>
</dbReference>
<feature type="region of interest" description="Disordered" evidence="12">
    <location>
        <begin position="223"/>
        <end position="252"/>
    </location>
</feature>
<dbReference type="Gene3D" id="2.30.30.140">
    <property type="match status" value="1"/>
</dbReference>
<dbReference type="InterPro" id="IPR047395">
    <property type="entry name" value="Tudor_AtTudor1-like"/>
</dbReference>
<dbReference type="SMART" id="SM00318">
    <property type="entry name" value="SNc"/>
    <property type="match status" value="4"/>
</dbReference>
<dbReference type="KEGG" id="bdi:100832402"/>
<evidence type="ECO:0000259" key="14">
    <source>
        <dbReference type="PROSITE" id="PS50830"/>
    </source>
</evidence>
<dbReference type="GO" id="GO:0005634">
    <property type="term" value="C:nucleus"/>
    <property type="evidence" value="ECO:0000318"/>
    <property type="project" value="GO_Central"/>
</dbReference>
<dbReference type="InterPro" id="IPR016071">
    <property type="entry name" value="Staphylococal_nuclease_OB-fold"/>
</dbReference>
<keyword evidence="7" id="KW-0677">Repeat</keyword>
<evidence type="ECO:0000313" key="17">
    <source>
        <dbReference type="Proteomes" id="UP000008810"/>
    </source>
</evidence>
<dbReference type="GO" id="GO:0048471">
    <property type="term" value="C:perinuclear region of cytoplasm"/>
    <property type="evidence" value="ECO:0007669"/>
    <property type="project" value="UniProtKB-SubCell"/>
</dbReference>
<feature type="domain" description="TNase-like" evidence="14">
    <location>
        <begin position="183"/>
        <end position="363"/>
    </location>
</feature>
<dbReference type="Pfam" id="PF00567">
    <property type="entry name" value="TUDOR"/>
    <property type="match status" value="1"/>
</dbReference>
<dbReference type="AlphaFoldDB" id="I1GPF5"/>
<dbReference type="STRING" id="15368.I1GPF5"/>
<feature type="domain" description="TNase-like" evidence="14">
    <location>
        <begin position="586"/>
        <end position="712"/>
    </location>
</feature>
<evidence type="ECO:0000259" key="13">
    <source>
        <dbReference type="PROSITE" id="PS50304"/>
    </source>
</evidence>
<dbReference type="OMA" id="CNLAYIN"/>
<dbReference type="PROSITE" id="PS50304">
    <property type="entry name" value="TUDOR"/>
    <property type="match status" value="1"/>
</dbReference>
<dbReference type="RefSeq" id="XP_003561080.1">
    <property type="nucleotide sequence ID" value="XM_003561032.4"/>
</dbReference>
<dbReference type="GO" id="GO:0010494">
    <property type="term" value="C:cytoplasmic stress granule"/>
    <property type="evidence" value="ECO:0007669"/>
    <property type="project" value="UniProtKB-ARBA"/>
</dbReference>
<proteinExistence type="predicted"/>
<dbReference type="FunFam" id="2.30.30.140:FF:000018">
    <property type="entry name" value="Serine/threonine-protein kinase 31"/>
    <property type="match status" value="1"/>
</dbReference>
<reference evidence="15" key="2">
    <citation type="submission" date="2017-06" db="EMBL/GenBank/DDBJ databases">
        <title>WGS assembly of Brachypodium distachyon.</title>
        <authorList>
            <consortium name="The International Brachypodium Initiative"/>
            <person name="Lucas S."/>
            <person name="Harmon-Smith M."/>
            <person name="Lail K."/>
            <person name="Tice H."/>
            <person name="Grimwood J."/>
            <person name="Bruce D."/>
            <person name="Barry K."/>
            <person name="Shu S."/>
            <person name="Lindquist E."/>
            <person name="Wang M."/>
            <person name="Pitluck S."/>
            <person name="Vogel J.P."/>
            <person name="Garvin D.F."/>
            <person name="Mockler T.C."/>
            <person name="Schmutz J."/>
            <person name="Rokhsar D."/>
            <person name="Bevan M.W."/>
        </authorList>
    </citation>
    <scope>NUCLEOTIDE SEQUENCE</scope>
    <source>
        <strain evidence="15">Bd21</strain>
    </source>
</reference>
<dbReference type="FunFam" id="2.40.50.90:FF:000011">
    <property type="entry name" value="Ribonuclease"/>
    <property type="match status" value="1"/>
</dbReference>
<dbReference type="Proteomes" id="UP000008810">
    <property type="component" value="Chromosome 1"/>
</dbReference>
<dbReference type="InterPro" id="IPR002999">
    <property type="entry name" value="Tudor"/>
</dbReference>
<dbReference type="GO" id="GO:0006402">
    <property type="term" value="P:mRNA catabolic process"/>
    <property type="evidence" value="ECO:0000318"/>
    <property type="project" value="GO_Central"/>
</dbReference>
<dbReference type="OrthoDB" id="10023235at2759"/>
<accession>I1GPF5</accession>
<dbReference type="FunFam" id="2.40.50.90:FF:000010">
    <property type="entry name" value="Ribonuclease"/>
    <property type="match status" value="1"/>
</dbReference>
<dbReference type="FunFam" id="2.40.50.90:FF:000018">
    <property type="entry name" value="Ribonuclease"/>
    <property type="match status" value="1"/>
</dbReference>
<dbReference type="InterPro" id="IPR016685">
    <property type="entry name" value="Silence_cplx_Nase-comp_TudorSN"/>
</dbReference>
<comment type="subcellular location">
    <subcellularLocation>
        <location evidence="3">Cytoplasm</location>
        <location evidence="3">Perinuclear region</location>
    </subcellularLocation>
    <subcellularLocation>
        <location evidence="2">Cytoplasmic granule</location>
    </subcellularLocation>
    <subcellularLocation>
        <location evidence="1">Endoplasmic reticulum</location>
    </subcellularLocation>
</comment>
<dbReference type="GO" id="GO:0031047">
    <property type="term" value="P:regulatory ncRNA-mediated gene silencing"/>
    <property type="evidence" value="ECO:0007669"/>
    <property type="project" value="UniProtKB-UniRule"/>
</dbReference>
<dbReference type="SUPFAM" id="SSF63748">
    <property type="entry name" value="Tudor/PWWP/MBT"/>
    <property type="match status" value="1"/>
</dbReference>
<keyword evidence="10" id="KW-0007">Acetylation</keyword>
<keyword evidence="8" id="KW-0378">Hydrolase</keyword>
<dbReference type="PROSITE" id="PS50830">
    <property type="entry name" value="TNASE_3"/>
    <property type="match status" value="4"/>
</dbReference>
<dbReference type="CDD" id="cd20443">
    <property type="entry name" value="Tudor_AtTudor1-like"/>
    <property type="match status" value="1"/>
</dbReference>
<dbReference type="GO" id="GO:0005829">
    <property type="term" value="C:cytosol"/>
    <property type="evidence" value="ECO:0000318"/>
    <property type="project" value="GO_Central"/>
</dbReference>
<evidence type="ECO:0000313" key="15">
    <source>
        <dbReference type="EMBL" id="KQK13720.1"/>
    </source>
</evidence>
<dbReference type="SUPFAM" id="SSF50199">
    <property type="entry name" value="Staphylococcal nuclease"/>
    <property type="match status" value="5"/>
</dbReference>
<protein>
    <recommendedName>
        <fullName evidence="11">Ribonuclease</fullName>
    </recommendedName>
</protein>
<evidence type="ECO:0000256" key="9">
    <source>
        <dbReference type="ARBA" id="ARBA00022824"/>
    </source>
</evidence>
<keyword evidence="6" id="KW-0540">Nuclease</keyword>
<feature type="domain" description="Tudor" evidence="13">
    <location>
        <begin position="778"/>
        <end position="843"/>
    </location>
</feature>
<dbReference type="PIRSF" id="PIRSF017179">
    <property type="entry name" value="RISC-Tudor-SN"/>
    <property type="match status" value="1"/>
</dbReference>